<accession>A0A5J4U0Y2</accession>
<protein>
    <submittedName>
        <fullName evidence="1">Uncharacterized protein</fullName>
    </submittedName>
</protein>
<evidence type="ECO:0000313" key="1">
    <source>
        <dbReference type="EMBL" id="KAA6363355.1"/>
    </source>
</evidence>
<dbReference type="AlphaFoldDB" id="A0A5J4U0Y2"/>
<gene>
    <name evidence="1" type="ORF">EZS28_041119</name>
</gene>
<reference evidence="1 2" key="1">
    <citation type="submission" date="2019-03" db="EMBL/GenBank/DDBJ databases">
        <title>Single cell metagenomics reveals metabolic interactions within the superorganism composed of flagellate Streblomastix strix and complex community of Bacteroidetes bacteria on its surface.</title>
        <authorList>
            <person name="Treitli S.C."/>
            <person name="Kolisko M."/>
            <person name="Husnik F."/>
            <person name="Keeling P."/>
            <person name="Hampl V."/>
        </authorList>
    </citation>
    <scope>NUCLEOTIDE SEQUENCE [LARGE SCALE GENOMIC DNA]</scope>
    <source>
        <strain evidence="1">ST1C</strain>
    </source>
</reference>
<sequence length="141" mass="16395">MSDPLFQYNLPTTDIKPSYIPIKEIPLQQDSKTSKSFHSLQAIPSIQQNNSSEVPYSSPPYHFIDIKFPIGCRLKQFRNAWQQLKPLEIVNVGIQAKWISSDSLEYLERNRRIPDQTTVIQCEKQLDSLTMKELQNKTIEE</sequence>
<comment type="caution">
    <text evidence="1">The sequence shown here is derived from an EMBL/GenBank/DDBJ whole genome shotgun (WGS) entry which is preliminary data.</text>
</comment>
<dbReference type="Proteomes" id="UP000324800">
    <property type="component" value="Unassembled WGS sequence"/>
</dbReference>
<dbReference type="EMBL" id="SNRW01023019">
    <property type="protein sequence ID" value="KAA6363355.1"/>
    <property type="molecule type" value="Genomic_DNA"/>
</dbReference>
<organism evidence="1 2">
    <name type="scientific">Streblomastix strix</name>
    <dbReference type="NCBI Taxonomy" id="222440"/>
    <lineage>
        <taxon>Eukaryota</taxon>
        <taxon>Metamonada</taxon>
        <taxon>Preaxostyla</taxon>
        <taxon>Oxymonadida</taxon>
        <taxon>Streblomastigidae</taxon>
        <taxon>Streblomastix</taxon>
    </lineage>
</organism>
<feature type="non-terminal residue" evidence="1">
    <location>
        <position position="141"/>
    </location>
</feature>
<evidence type="ECO:0000313" key="2">
    <source>
        <dbReference type="Proteomes" id="UP000324800"/>
    </source>
</evidence>
<proteinExistence type="predicted"/>
<name>A0A5J4U0Y2_9EUKA</name>